<proteinExistence type="predicted"/>
<protein>
    <recommendedName>
        <fullName evidence="4">MFS transporter</fullName>
    </recommendedName>
</protein>
<dbReference type="RefSeq" id="WP_255919657.1">
    <property type="nucleotide sequence ID" value="NZ_JANFNG010000004.1"/>
</dbReference>
<name>A0ABT1PSI9_9ACTN</name>
<keyword evidence="1" id="KW-1133">Transmembrane helix</keyword>
<sequence length="51" mass="5316">MAGVPMVASFTSAVATGYRIVSVLVLLAAFLVVAGLRPPSPRHARTTAHVR</sequence>
<keyword evidence="1" id="KW-0472">Membrane</keyword>
<reference evidence="2" key="1">
    <citation type="submission" date="2022-06" db="EMBL/GenBank/DDBJ databases">
        <title>Draft genome sequence of Streptomyces sp. RB6PN25 isolated from peat swamp forest in Thailand.</title>
        <authorList>
            <person name="Duangmal K."/>
            <person name="Klaysubun C."/>
        </authorList>
    </citation>
    <scope>NUCLEOTIDE SEQUENCE</scope>
    <source>
        <strain evidence="2">RB6PN25</strain>
    </source>
</reference>
<keyword evidence="1" id="KW-0812">Transmembrane</keyword>
<dbReference type="Proteomes" id="UP001057702">
    <property type="component" value="Unassembled WGS sequence"/>
</dbReference>
<evidence type="ECO:0008006" key="4">
    <source>
        <dbReference type="Google" id="ProtNLM"/>
    </source>
</evidence>
<feature type="transmembrane region" description="Helical" evidence="1">
    <location>
        <begin position="16"/>
        <end position="36"/>
    </location>
</feature>
<gene>
    <name evidence="2" type="ORF">NGB36_08500</name>
</gene>
<comment type="caution">
    <text evidence="2">The sequence shown here is derived from an EMBL/GenBank/DDBJ whole genome shotgun (WGS) entry which is preliminary data.</text>
</comment>
<evidence type="ECO:0000313" key="3">
    <source>
        <dbReference type="Proteomes" id="UP001057702"/>
    </source>
</evidence>
<evidence type="ECO:0000313" key="2">
    <source>
        <dbReference type="EMBL" id="MCQ4080639.1"/>
    </source>
</evidence>
<organism evidence="2 3">
    <name type="scientific">Streptomyces humicola</name>
    <dbReference type="NCBI Taxonomy" id="2953240"/>
    <lineage>
        <taxon>Bacteria</taxon>
        <taxon>Bacillati</taxon>
        <taxon>Actinomycetota</taxon>
        <taxon>Actinomycetes</taxon>
        <taxon>Kitasatosporales</taxon>
        <taxon>Streptomycetaceae</taxon>
        <taxon>Streptomyces</taxon>
    </lineage>
</organism>
<accession>A0ABT1PSI9</accession>
<evidence type="ECO:0000256" key="1">
    <source>
        <dbReference type="SAM" id="Phobius"/>
    </source>
</evidence>
<keyword evidence="3" id="KW-1185">Reference proteome</keyword>
<dbReference type="EMBL" id="JANFNG010000004">
    <property type="protein sequence ID" value="MCQ4080639.1"/>
    <property type="molecule type" value="Genomic_DNA"/>
</dbReference>